<dbReference type="Proteomes" id="UP000001514">
    <property type="component" value="Unassembled WGS sequence"/>
</dbReference>
<evidence type="ECO:0000256" key="1">
    <source>
        <dbReference type="SAM" id="MobiDB-lite"/>
    </source>
</evidence>
<protein>
    <submittedName>
        <fullName evidence="2">Uncharacterized protein</fullName>
    </submittedName>
</protein>
<proteinExistence type="predicted"/>
<dbReference type="InParanoid" id="D8SKV5"/>
<keyword evidence="3" id="KW-1185">Reference proteome</keyword>
<feature type="region of interest" description="Disordered" evidence="1">
    <location>
        <begin position="148"/>
        <end position="174"/>
    </location>
</feature>
<dbReference type="HOGENOM" id="CLU_977947_0_0_1"/>
<dbReference type="Gramene" id="EFJ14918">
    <property type="protein sequence ID" value="EFJ14918"/>
    <property type="gene ID" value="SELMODRAFT_423190"/>
</dbReference>
<evidence type="ECO:0000313" key="2">
    <source>
        <dbReference type="EMBL" id="EFJ14918.1"/>
    </source>
</evidence>
<organism evidence="3">
    <name type="scientific">Selaginella moellendorffii</name>
    <name type="common">Spikemoss</name>
    <dbReference type="NCBI Taxonomy" id="88036"/>
    <lineage>
        <taxon>Eukaryota</taxon>
        <taxon>Viridiplantae</taxon>
        <taxon>Streptophyta</taxon>
        <taxon>Embryophyta</taxon>
        <taxon>Tracheophyta</taxon>
        <taxon>Lycopodiopsida</taxon>
        <taxon>Selaginellales</taxon>
        <taxon>Selaginellaceae</taxon>
        <taxon>Selaginella</taxon>
    </lineage>
</organism>
<gene>
    <name evidence="2" type="ORF">SELMODRAFT_423190</name>
</gene>
<reference evidence="2 3" key="1">
    <citation type="journal article" date="2011" name="Science">
        <title>The Selaginella genome identifies genetic changes associated with the evolution of vascular plants.</title>
        <authorList>
            <person name="Banks J.A."/>
            <person name="Nishiyama T."/>
            <person name="Hasebe M."/>
            <person name="Bowman J.L."/>
            <person name="Gribskov M."/>
            <person name="dePamphilis C."/>
            <person name="Albert V.A."/>
            <person name="Aono N."/>
            <person name="Aoyama T."/>
            <person name="Ambrose B.A."/>
            <person name="Ashton N.W."/>
            <person name="Axtell M.J."/>
            <person name="Barker E."/>
            <person name="Barker M.S."/>
            <person name="Bennetzen J.L."/>
            <person name="Bonawitz N.D."/>
            <person name="Chapple C."/>
            <person name="Cheng C."/>
            <person name="Correa L.G."/>
            <person name="Dacre M."/>
            <person name="DeBarry J."/>
            <person name="Dreyer I."/>
            <person name="Elias M."/>
            <person name="Engstrom E.M."/>
            <person name="Estelle M."/>
            <person name="Feng L."/>
            <person name="Finet C."/>
            <person name="Floyd S.K."/>
            <person name="Frommer W.B."/>
            <person name="Fujita T."/>
            <person name="Gramzow L."/>
            <person name="Gutensohn M."/>
            <person name="Harholt J."/>
            <person name="Hattori M."/>
            <person name="Heyl A."/>
            <person name="Hirai T."/>
            <person name="Hiwatashi Y."/>
            <person name="Ishikawa M."/>
            <person name="Iwata M."/>
            <person name="Karol K.G."/>
            <person name="Koehler B."/>
            <person name="Kolukisaoglu U."/>
            <person name="Kubo M."/>
            <person name="Kurata T."/>
            <person name="Lalonde S."/>
            <person name="Li K."/>
            <person name="Li Y."/>
            <person name="Litt A."/>
            <person name="Lyons E."/>
            <person name="Manning G."/>
            <person name="Maruyama T."/>
            <person name="Michael T.P."/>
            <person name="Mikami K."/>
            <person name="Miyazaki S."/>
            <person name="Morinaga S."/>
            <person name="Murata T."/>
            <person name="Mueller-Roeber B."/>
            <person name="Nelson D.R."/>
            <person name="Obara M."/>
            <person name="Oguri Y."/>
            <person name="Olmstead R.G."/>
            <person name="Onodera N."/>
            <person name="Petersen B.L."/>
            <person name="Pils B."/>
            <person name="Prigge M."/>
            <person name="Rensing S.A."/>
            <person name="Riano-Pachon D.M."/>
            <person name="Roberts A.W."/>
            <person name="Sato Y."/>
            <person name="Scheller H.V."/>
            <person name="Schulz B."/>
            <person name="Schulz C."/>
            <person name="Shakirov E.V."/>
            <person name="Shibagaki N."/>
            <person name="Shinohara N."/>
            <person name="Shippen D.E."/>
            <person name="Soerensen I."/>
            <person name="Sotooka R."/>
            <person name="Sugimoto N."/>
            <person name="Sugita M."/>
            <person name="Sumikawa N."/>
            <person name="Tanurdzic M."/>
            <person name="Theissen G."/>
            <person name="Ulvskov P."/>
            <person name="Wakazuki S."/>
            <person name="Weng J.K."/>
            <person name="Willats W.W."/>
            <person name="Wipf D."/>
            <person name="Wolf P.G."/>
            <person name="Yang L."/>
            <person name="Zimmer A.D."/>
            <person name="Zhu Q."/>
            <person name="Mitros T."/>
            <person name="Hellsten U."/>
            <person name="Loque D."/>
            <person name="Otillar R."/>
            <person name="Salamov A."/>
            <person name="Schmutz J."/>
            <person name="Shapiro H."/>
            <person name="Lindquist E."/>
            <person name="Lucas S."/>
            <person name="Rokhsar D."/>
            <person name="Grigoriev I.V."/>
        </authorList>
    </citation>
    <scope>NUCLEOTIDE SEQUENCE [LARGE SCALE GENOMIC DNA]</scope>
</reference>
<dbReference type="KEGG" id="smo:SELMODRAFT_423190"/>
<feature type="compositionally biased region" description="Basic and acidic residues" evidence="1">
    <location>
        <begin position="245"/>
        <end position="258"/>
    </location>
</feature>
<dbReference type="AlphaFoldDB" id="D8SKV5"/>
<feature type="region of interest" description="Disordered" evidence="1">
    <location>
        <begin position="245"/>
        <end position="285"/>
    </location>
</feature>
<feature type="compositionally biased region" description="Basic and acidic residues" evidence="1">
    <location>
        <begin position="149"/>
        <end position="174"/>
    </location>
</feature>
<accession>D8SKV5</accession>
<sequence>MDLDICGKLFQEVQTRDVASWIAAYTANGHHYEFLKLSSGKTRKILTLGNAICTQRGSVFLSAKLYTEDELSARVRQGPGRNTFEKSTISLDRSILQGGLAERPESRITICDYAKNWSTRLISARMRTGRSSGQTAEGCFHMRMALEGGAKRPGSEQKRAPPRERLANGRLGRDRGAQRSGWSLIYLARCTMVEEPVLKGPAERSISEALKMAAREAKKKRHSRCEEQARAVEEALENSLRELAARTRKELGDRKKGLEAPNPEPHVSKKSPQELLPRYDKSVEE</sequence>
<name>D8SKV5_SELML</name>
<evidence type="ECO:0000313" key="3">
    <source>
        <dbReference type="Proteomes" id="UP000001514"/>
    </source>
</evidence>
<dbReference type="EMBL" id="GL377625">
    <property type="protein sequence ID" value="EFJ14918.1"/>
    <property type="molecule type" value="Genomic_DNA"/>
</dbReference>